<dbReference type="Proteomes" id="UP000319818">
    <property type="component" value="Unassembled WGS sequence"/>
</dbReference>
<sequence>MSTFDLPPTPPLPAEVRERVLRTVDAGTGGLGAGPIAVAVVVLLAVLAVMSSVALTVDVAGIDPLARPAPTSLPTSPPPTTVTLNLP</sequence>
<dbReference type="EMBL" id="VFPH01000002">
    <property type="protein sequence ID" value="TQM37832.1"/>
    <property type="molecule type" value="Genomic_DNA"/>
</dbReference>
<evidence type="ECO:0000313" key="4">
    <source>
        <dbReference type="Proteomes" id="UP000319818"/>
    </source>
</evidence>
<keyword evidence="4" id="KW-1185">Reference proteome</keyword>
<accession>A0A543FVJ1</accession>
<feature type="region of interest" description="Disordered" evidence="1">
    <location>
        <begin position="66"/>
        <end position="87"/>
    </location>
</feature>
<name>A0A543FVJ1_9PSEU</name>
<reference evidence="3 4" key="1">
    <citation type="submission" date="2019-06" db="EMBL/GenBank/DDBJ databases">
        <title>Sequencing the genomes of 1000 actinobacteria strains.</title>
        <authorList>
            <person name="Klenk H.-P."/>
        </authorList>
    </citation>
    <scope>NUCLEOTIDE SEQUENCE [LARGE SCALE GENOMIC DNA]</scope>
    <source>
        <strain evidence="3 4">DSM 45511</strain>
    </source>
</reference>
<keyword evidence="2" id="KW-0812">Transmembrane</keyword>
<evidence type="ECO:0000313" key="3">
    <source>
        <dbReference type="EMBL" id="TQM37832.1"/>
    </source>
</evidence>
<keyword evidence="2" id="KW-0472">Membrane</keyword>
<evidence type="ECO:0000256" key="2">
    <source>
        <dbReference type="SAM" id="Phobius"/>
    </source>
</evidence>
<feature type="transmembrane region" description="Helical" evidence="2">
    <location>
        <begin position="36"/>
        <end position="57"/>
    </location>
</feature>
<proteinExistence type="predicted"/>
<organism evidence="3 4">
    <name type="scientific">Pseudonocardia cypriaca</name>
    <dbReference type="NCBI Taxonomy" id="882449"/>
    <lineage>
        <taxon>Bacteria</taxon>
        <taxon>Bacillati</taxon>
        <taxon>Actinomycetota</taxon>
        <taxon>Actinomycetes</taxon>
        <taxon>Pseudonocardiales</taxon>
        <taxon>Pseudonocardiaceae</taxon>
        <taxon>Pseudonocardia</taxon>
    </lineage>
</organism>
<dbReference type="AlphaFoldDB" id="A0A543FVJ1"/>
<comment type="caution">
    <text evidence="3">The sequence shown here is derived from an EMBL/GenBank/DDBJ whole genome shotgun (WGS) entry which is preliminary data.</text>
</comment>
<dbReference type="RefSeq" id="WP_142104594.1">
    <property type="nucleotide sequence ID" value="NZ_VFPH01000002.1"/>
</dbReference>
<keyword evidence="2" id="KW-1133">Transmembrane helix</keyword>
<protein>
    <submittedName>
        <fullName evidence="3">Uncharacterized protein</fullName>
    </submittedName>
</protein>
<evidence type="ECO:0000256" key="1">
    <source>
        <dbReference type="SAM" id="MobiDB-lite"/>
    </source>
</evidence>
<gene>
    <name evidence="3" type="ORF">FB388_5051</name>
</gene>